<dbReference type="AlphaFoldDB" id="A0A9P4VQV6"/>
<organism evidence="3 4">
    <name type="scientific">Patellaria atrata CBS 101060</name>
    <dbReference type="NCBI Taxonomy" id="1346257"/>
    <lineage>
        <taxon>Eukaryota</taxon>
        <taxon>Fungi</taxon>
        <taxon>Dikarya</taxon>
        <taxon>Ascomycota</taxon>
        <taxon>Pezizomycotina</taxon>
        <taxon>Dothideomycetes</taxon>
        <taxon>Dothideomycetes incertae sedis</taxon>
        <taxon>Patellariales</taxon>
        <taxon>Patellariaceae</taxon>
        <taxon>Patellaria</taxon>
    </lineage>
</organism>
<feature type="compositionally biased region" description="Polar residues" evidence="1">
    <location>
        <begin position="281"/>
        <end position="291"/>
    </location>
</feature>
<dbReference type="OrthoDB" id="5399559at2759"/>
<dbReference type="Proteomes" id="UP000799429">
    <property type="component" value="Unassembled WGS sequence"/>
</dbReference>
<name>A0A9P4VQV6_9PEZI</name>
<feature type="compositionally biased region" description="Polar residues" evidence="1">
    <location>
        <begin position="35"/>
        <end position="47"/>
    </location>
</feature>
<accession>A0A9P4VQV6</accession>
<protein>
    <recommendedName>
        <fullName evidence="2">YAG7-like dimerisation domain-containing protein</fullName>
    </recommendedName>
</protein>
<feature type="compositionally biased region" description="Polar residues" evidence="1">
    <location>
        <begin position="376"/>
        <end position="406"/>
    </location>
</feature>
<feature type="compositionally biased region" description="Low complexity" evidence="1">
    <location>
        <begin position="321"/>
        <end position="339"/>
    </location>
</feature>
<reference evidence="3" key="1">
    <citation type="journal article" date="2020" name="Stud. Mycol.">
        <title>101 Dothideomycetes genomes: a test case for predicting lifestyles and emergence of pathogens.</title>
        <authorList>
            <person name="Haridas S."/>
            <person name="Albert R."/>
            <person name="Binder M."/>
            <person name="Bloem J."/>
            <person name="Labutti K."/>
            <person name="Salamov A."/>
            <person name="Andreopoulos B."/>
            <person name="Baker S."/>
            <person name="Barry K."/>
            <person name="Bills G."/>
            <person name="Bluhm B."/>
            <person name="Cannon C."/>
            <person name="Castanera R."/>
            <person name="Culley D."/>
            <person name="Daum C."/>
            <person name="Ezra D."/>
            <person name="Gonzalez J."/>
            <person name="Henrissat B."/>
            <person name="Kuo A."/>
            <person name="Liang C."/>
            <person name="Lipzen A."/>
            <person name="Lutzoni F."/>
            <person name="Magnuson J."/>
            <person name="Mondo S."/>
            <person name="Nolan M."/>
            <person name="Ohm R."/>
            <person name="Pangilinan J."/>
            <person name="Park H.-J."/>
            <person name="Ramirez L."/>
            <person name="Alfaro M."/>
            <person name="Sun H."/>
            <person name="Tritt A."/>
            <person name="Yoshinaga Y."/>
            <person name="Zwiers L.-H."/>
            <person name="Turgeon B."/>
            <person name="Goodwin S."/>
            <person name="Spatafora J."/>
            <person name="Crous P."/>
            <person name="Grigoriev I."/>
        </authorList>
    </citation>
    <scope>NUCLEOTIDE SEQUENCE</scope>
    <source>
        <strain evidence="3">CBS 101060</strain>
    </source>
</reference>
<feature type="region of interest" description="Disordered" evidence="1">
    <location>
        <begin position="317"/>
        <end position="478"/>
    </location>
</feature>
<feature type="compositionally biased region" description="Gly residues" evidence="1">
    <location>
        <begin position="455"/>
        <end position="468"/>
    </location>
</feature>
<evidence type="ECO:0000313" key="4">
    <source>
        <dbReference type="Proteomes" id="UP000799429"/>
    </source>
</evidence>
<dbReference type="Pfam" id="PF26434">
    <property type="entry name" value="YAG7_C"/>
    <property type="match status" value="1"/>
</dbReference>
<comment type="caution">
    <text evidence="3">The sequence shown here is derived from an EMBL/GenBank/DDBJ whole genome shotgun (WGS) entry which is preliminary data.</text>
</comment>
<evidence type="ECO:0000259" key="2">
    <source>
        <dbReference type="Pfam" id="PF26434"/>
    </source>
</evidence>
<evidence type="ECO:0000256" key="1">
    <source>
        <dbReference type="SAM" id="MobiDB-lite"/>
    </source>
</evidence>
<feature type="compositionally biased region" description="Basic and acidic residues" evidence="1">
    <location>
        <begin position="438"/>
        <end position="454"/>
    </location>
</feature>
<feature type="domain" description="YAG7-like dimerisation" evidence="2">
    <location>
        <begin position="172"/>
        <end position="254"/>
    </location>
</feature>
<dbReference type="InterPro" id="IPR058602">
    <property type="entry name" value="YAG7_dimerisation_dom"/>
</dbReference>
<feature type="region of interest" description="Disordered" evidence="1">
    <location>
        <begin position="1"/>
        <end position="56"/>
    </location>
</feature>
<dbReference type="EMBL" id="MU006101">
    <property type="protein sequence ID" value="KAF2836894.1"/>
    <property type="molecule type" value="Genomic_DNA"/>
</dbReference>
<sequence length="478" mass="50617">MSADNVTNPPTATQSKSARKKKAKAEAAATGASTVDSPSVDSSAETKLNGHDTSSENAFVKELQKNLRNVNKKLSLMNKVDAIVAENPDTPLEELVASRKINQDQKAQILKKPGLQAQAKQYEDQLTQYKKFDEEYRSLIAKEKETLQSAHSTELEKLRDTLKAEAAIELQQALRDRLLTLSRFLKAAATRRQNQDDGSDLSKGFEGALLLVYGGDAAAVAAAEKLIEGTDDPLTSTEGQLLSVTYKQIKEAALEETPVDEMVTPEAPEAPEPTEAGASQVEPQGMSSISTDPTVALAGLTEVDDNTTVAITSAGDDIVDTSTAPPAASIDSAAANSAAEDQWDNKASASDDPLAESYEIIPRNPSETETGGVPAPSTSIQSWADETSDMAQSTSEPTATLPSNGNDGFHEVHHNRGGRARGGPQGEHRGGYRGRGGPRGEGRGRGGFRGDRGGEGGYRGRGRGGYRGGRGRGDSNQN</sequence>
<feature type="compositionally biased region" description="Polar residues" evidence="1">
    <location>
        <begin position="1"/>
        <end position="10"/>
    </location>
</feature>
<evidence type="ECO:0000313" key="3">
    <source>
        <dbReference type="EMBL" id="KAF2836894.1"/>
    </source>
</evidence>
<keyword evidence="4" id="KW-1185">Reference proteome</keyword>
<proteinExistence type="predicted"/>
<feature type="region of interest" description="Disordered" evidence="1">
    <location>
        <begin position="255"/>
        <end position="291"/>
    </location>
</feature>
<gene>
    <name evidence="3" type="ORF">M501DRAFT_938578</name>
</gene>